<accession>A0A7W6EHX6</accession>
<evidence type="ECO:0000256" key="1">
    <source>
        <dbReference type="ARBA" id="ARBA00005417"/>
    </source>
</evidence>
<name>A0A7W6EHX6_9HYPH</name>
<feature type="region of interest" description="Disordered" evidence="5">
    <location>
        <begin position="1"/>
        <end position="23"/>
    </location>
</feature>
<reference evidence="7 8" key="1">
    <citation type="submission" date="2020-08" db="EMBL/GenBank/DDBJ databases">
        <title>Genomic Encyclopedia of Type Strains, Phase IV (KMG-IV): sequencing the most valuable type-strain genomes for metagenomic binning, comparative biology and taxonomic classification.</title>
        <authorList>
            <person name="Goeker M."/>
        </authorList>
    </citation>
    <scope>NUCLEOTIDE SEQUENCE [LARGE SCALE GENOMIC DNA]</scope>
    <source>
        <strain evidence="7 8">DSM 28760</strain>
    </source>
</reference>
<dbReference type="InterPro" id="IPR003439">
    <property type="entry name" value="ABC_transporter-like_ATP-bd"/>
</dbReference>
<dbReference type="FunFam" id="3.40.50.300:FF:000421">
    <property type="entry name" value="Branched-chain amino acid ABC transporter ATP-binding protein"/>
    <property type="match status" value="1"/>
</dbReference>
<dbReference type="InterPro" id="IPR017871">
    <property type="entry name" value="ABC_transporter-like_CS"/>
</dbReference>
<dbReference type="SUPFAM" id="SSF52540">
    <property type="entry name" value="P-loop containing nucleoside triphosphate hydrolases"/>
    <property type="match status" value="1"/>
</dbReference>
<dbReference type="GO" id="GO:0005524">
    <property type="term" value="F:ATP binding"/>
    <property type="evidence" value="ECO:0007669"/>
    <property type="project" value="UniProtKB-KW"/>
</dbReference>
<dbReference type="InterPro" id="IPR027417">
    <property type="entry name" value="P-loop_NTPase"/>
</dbReference>
<dbReference type="RefSeq" id="WP_183753616.1">
    <property type="nucleotide sequence ID" value="NZ_JACICC010000006.1"/>
</dbReference>
<evidence type="ECO:0000256" key="2">
    <source>
        <dbReference type="ARBA" id="ARBA00022448"/>
    </source>
</evidence>
<keyword evidence="3" id="KW-0547">Nucleotide-binding</keyword>
<sequence>MSIHNEALKRSGHSSGKHAPAPHPVALETSELTVAYGSFLAVRGVSLSVRRNSIHSIIGPNGAGKTTLFHALTGRVRPSAGSIRLDDKDISHTRDDDRVRLGIARSFQVTSLFPNLSVQENLRLASQGRTPWQALAPWRSINHNKEAMATAGEVMERLSLTQVAGRAAGELSHGQQRRLEVGMALAARPRVILMDEPTSGMGVDDIEAMKELIRSLAADHTVIFVEHNMGIVMNISDTVTVMRAGQKLVEGTPAEIRDDPEVRRAYLGNMITGDIA</sequence>
<comment type="similarity">
    <text evidence="1">Belongs to the ABC transporter superfamily.</text>
</comment>
<dbReference type="GO" id="GO:0016887">
    <property type="term" value="F:ATP hydrolysis activity"/>
    <property type="evidence" value="ECO:0007669"/>
    <property type="project" value="InterPro"/>
</dbReference>
<dbReference type="PROSITE" id="PS50893">
    <property type="entry name" value="ABC_TRANSPORTER_2"/>
    <property type="match status" value="1"/>
</dbReference>
<evidence type="ECO:0000256" key="3">
    <source>
        <dbReference type="ARBA" id="ARBA00022741"/>
    </source>
</evidence>
<evidence type="ECO:0000256" key="5">
    <source>
        <dbReference type="SAM" id="MobiDB-lite"/>
    </source>
</evidence>
<dbReference type="Gene3D" id="3.40.50.300">
    <property type="entry name" value="P-loop containing nucleotide triphosphate hydrolases"/>
    <property type="match status" value="1"/>
</dbReference>
<keyword evidence="2" id="KW-0813">Transport</keyword>
<dbReference type="InterPro" id="IPR003593">
    <property type="entry name" value="AAA+_ATPase"/>
</dbReference>
<dbReference type="PANTHER" id="PTHR45772:SF3">
    <property type="entry name" value="ABC TRANSPORTER ATP-BINDING PROTEIN"/>
    <property type="match status" value="1"/>
</dbReference>
<dbReference type="EMBL" id="JACICC010000006">
    <property type="protein sequence ID" value="MBB3810559.1"/>
    <property type="molecule type" value="Genomic_DNA"/>
</dbReference>
<dbReference type="GO" id="GO:0005886">
    <property type="term" value="C:plasma membrane"/>
    <property type="evidence" value="ECO:0007669"/>
    <property type="project" value="TreeGrafter"/>
</dbReference>
<dbReference type="PROSITE" id="PS00211">
    <property type="entry name" value="ABC_TRANSPORTER_1"/>
    <property type="match status" value="1"/>
</dbReference>
<evidence type="ECO:0000256" key="4">
    <source>
        <dbReference type="ARBA" id="ARBA00022840"/>
    </source>
</evidence>
<dbReference type="CDD" id="cd03219">
    <property type="entry name" value="ABC_Mj1267_LivG_branched"/>
    <property type="match status" value="1"/>
</dbReference>
<comment type="caution">
    <text evidence="7">The sequence shown here is derived from an EMBL/GenBank/DDBJ whole genome shotgun (WGS) entry which is preliminary data.</text>
</comment>
<dbReference type="SMART" id="SM00382">
    <property type="entry name" value="AAA"/>
    <property type="match status" value="1"/>
</dbReference>
<evidence type="ECO:0000313" key="7">
    <source>
        <dbReference type="EMBL" id="MBB3810559.1"/>
    </source>
</evidence>
<dbReference type="PANTHER" id="PTHR45772">
    <property type="entry name" value="CONSERVED COMPONENT OF ABC TRANSPORTER FOR NATURAL AMINO ACIDS-RELATED"/>
    <property type="match status" value="1"/>
</dbReference>
<dbReference type="Proteomes" id="UP000537592">
    <property type="component" value="Unassembled WGS sequence"/>
</dbReference>
<feature type="domain" description="ABC transporter" evidence="6">
    <location>
        <begin position="27"/>
        <end position="269"/>
    </location>
</feature>
<evidence type="ECO:0000313" key="8">
    <source>
        <dbReference type="Proteomes" id="UP000537592"/>
    </source>
</evidence>
<evidence type="ECO:0000259" key="6">
    <source>
        <dbReference type="PROSITE" id="PS50893"/>
    </source>
</evidence>
<dbReference type="Pfam" id="PF00005">
    <property type="entry name" value="ABC_tran"/>
    <property type="match status" value="1"/>
</dbReference>
<dbReference type="AlphaFoldDB" id="A0A7W6EHX6"/>
<organism evidence="7 8">
    <name type="scientific">Pseudochelatococcus contaminans</name>
    <dbReference type="NCBI Taxonomy" id="1538103"/>
    <lineage>
        <taxon>Bacteria</taxon>
        <taxon>Pseudomonadati</taxon>
        <taxon>Pseudomonadota</taxon>
        <taxon>Alphaproteobacteria</taxon>
        <taxon>Hyphomicrobiales</taxon>
        <taxon>Chelatococcaceae</taxon>
        <taxon>Pseudochelatococcus</taxon>
    </lineage>
</organism>
<keyword evidence="4 7" id="KW-0067">ATP-binding</keyword>
<protein>
    <submittedName>
        <fullName evidence="7">Branched-chain amino acid transport system ATP-binding protein</fullName>
    </submittedName>
</protein>
<gene>
    <name evidence="7" type="ORF">FHS81_002660</name>
</gene>
<dbReference type="Pfam" id="PF12399">
    <property type="entry name" value="BCA_ABC_TP_C"/>
    <property type="match status" value="1"/>
</dbReference>
<dbReference type="InterPro" id="IPR032823">
    <property type="entry name" value="BCA_ABC_TP_C"/>
</dbReference>
<dbReference type="InterPro" id="IPR051120">
    <property type="entry name" value="ABC_AA/LPS_Transport"/>
</dbReference>
<keyword evidence="8" id="KW-1185">Reference proteome</keyword>
<proteinExistence type="inferred from homology"/>